<gene>
    <name evidence="1" type="ORF">MMA15_14585</name>
</gene>
<proteinExistence type="predicted"/>
<dbReference type="EMBL" id="JAKWJU010000002">
    <property type="protein sequence ID" value="MCH6161576.1"/>
    <property type="molecule type" value="Genomic_DNA"/>
</dbReference>
<sequence>MLVQIIESGSGPGWSLYACPKPCAQEYAGRSYAPEWLAKELTELGLWPPES</sequence>
<evidence type="ECO:0000313" key="2">
    <source>
        <dbReference type="Proteomes" id="UP001166784"/>
    </source>
</evidence>
<reference evidence="1" key="1">
    <citation type="submission" date="2022-03" db="EMBL/GenBank/DDBJ databases">
        <authorList>
            <person name="Santos J.D.N."/>
            <person name="Kallscheuer N."/>
            <person name="Jogler C."/>
            <person name="Lage O.M."/>
        </authorList>
    </citation>
    <scope>NUCLEOTIDE SEQUENCE</scope>
    <source>
        <strain evidence="1">M600PL45_2</strain>
    </source>
</reference>
<name>A0ABS9SZ53_9ACTN</name>
<accession>A0ABS9SZ53</accession>
<protein>
    <submittedName>
        <fullName evidence="1">Uncharacterized protein</fullName>
    </submittedName>
</protein>
<comment type="caution">
    <text evidence="1">The sequence shown here is derived from an EMBL/GenBank/DDBJ whole genome shotgun (WGS) entry which is preliminary data.</text>
</comment>
<evidence type="ECO:0000313" key="1">
    <source>
        <dbReference type="EMBL" id="MCH6161576.1"/>
    </source>
</evidence>
<reference evidence="1" key="2">
    <citation type="journal article" date="2023" name="Int. J. Syst. Evol. Microbiol.">
        <title>Streptomyces marispadix sp. nov., isolated from marine beach sediment of the Northern Coast of Portugal.</title>
        <authorList>
            <person name="dos Santos J.D.N."/>
            <person name="Vitorino I.R."/>
            <person name="Kallscheuer N."/>
            <person name="Srivastava A."/>
            <person name="Krautwurst S."/>
            <person name="Marz M."/>
            <person name="Jogler C."/>
            <person name="Lobo Da Cunha A."/>
            <person name="Catita J."/>
            <person name="Goncalves H."/>
            <person name="Gonzalez I."/>
            <person name="Reyes F."/>
            <person name="Lage O.M."/>
        </authorList>
    </citation>
    <scope>NUCLEOTIDE SEQUENCE</scope>
    <source>
        <strain evidence="1">M600PL45_2</strain>
    </source>
</reference>
<keyword evidence="2" id="KW-1185">Reference proteome</keyword>
<organism evidence="1 2">
    <name type="scientific">Streptomyces marispadix</name>
    <dbReference type="NCBI Taxonomy" id="2922868"/>
    <lineage>
        <taxon>Bacteria</taxon>
        <taxon>Bacillati</taxon>
        <taxon>Actinomycetota</taxon>
        <taxon>Actinomycetes</taxon>
        <taxon>Kitasatosporales</taxon>
        <taxon>Streptomycetaceae</taxon>
        <taxon>Streptomyces</taxon>
    </lineage>
</organism>
<dbReference type="Proteomes" id="UP001166784">
    <property type="component" value="Unassembled WGS sequence"/>
</dbReference>
<dbReference type="RefSeq" id="WP_241060095.1">
    <property type="nucleotide sequence ID" value="NZ_JAKWJU010000002.1"/>
</dbReference>